<dbReference type="Pfam" id="PF00239">
    <property type="entry name" value="Resolvase"/>
    <property type="match status" value="1"/>
</dbReference>
<evidence type="ECO:0000259" key="3">
    <source>
        <dbReference type="PROSITE" id="PS51737"/>
    </source>
</evidence>
<dbReference type="InterPro" id="IPR006119">
    <property type="entry name" value="Resolv_N"/>
</dbReference>
<dbReference type="InterPro" id="IPR036162">
    <property type="entry name" value="Resolvase-like_N_sf"/>
</dbReference>
<dbReference type="PROSITE" id="PS51736">
    <property type="entry name" value="RECOMBINASES_3"/>
    <property type="match status" value="1"/>
</dbReference>
<dbReference type="CDD" id="cd00338">
    <property type="entry name" value="Ser_Recombinase"/>
    <property type="match status" value="1"/>
</dbReference>
<protein>
    <submittedName>
        <fullName evidence="4">Transposon Tn3 resolvase</fullName>
    </submittedName>
</protein>
<feature type="domain" description="Resolvase/invertase-type recombinase catalytic" evidence="2">
    <location>
        <begin position="27"/>
        <end position="175"/>
    </location>
</feature>
<dbReference type="InterPro" id="IPR011109">
    <property type="entry name" value="DNA_bind_recombinase_dom"/>
</dbReference>
<name>A0A3R9SV91_STRCR</name>
<dbReference type="Gene3D" id="3.40.50.1390">
    <property type="entry name" value="Resolvase, N-terminal catalytic domain"/>
    <property type="match status" value="1"/>
</dbReference>
<dbReference type="SUPFAM" id="SSF53041">
    <property type="entry name" value="Resolvase-like"/>
    <property type="match status" value="1"/>
</dbReference>
<feature type="coiled-coil region" evidence="1">
    <location>
        <begin position="399"/>
        <end position="461"/>
    </location>
</feature>
<proteinExistence type="predicted"/>
<sequence>MKNVITIEANAPRNSELASISLPKKRRVAGYARVSTDHEDQTTSYESQMRYYAEYISTRSDWEFVKMYSDEGISGTNTKLRVGFKSMIEDALAGKIDLIITKSVSRFARNTVDSLTTVRKLKEVGVEIYFEKENIWTLDSKGELLITIMSSLAQEESRSISENVTWGLRKQFAEGKVHFPYTNVMGFEKGENGEIVVNQEEAKTVRYIFQQALLGKTPYSIAKDLTQQGILSPSGKNHWSSVTIKRMLRNEKYKGDALLQKTYTIDFLSKKKNINKGELPQYYVENNHEAIVDKETFDAVQASLDRKEKGKGSTTLFSSKLVCGDCGHYFGSKVWHSTSKYRRVIYQCNEKYKGEKKCTTPHVTEDEIKDWFVSAINKVISNKDEIISNLETLLEISGTADLEQRMKELETEVEVVSQMISKLVTDNAVMPQNQDVYQEKYRNLVDRYDALIVELESVEKEHLDKAKRNKELQAFLKTLKSQECLVTEFDDLLWETAVERIIIKENRNIEFIFKNGEVTVH</sequence>
<reference evidence="4 5" key="1">
    <citation type="submission" date="2018-11" db="EMBL/GenBank/DDBJ databases">
        <title>Species Designations Belie Phenotypic and Genotypic Heterogeneity in Oral Streptococci.</title>
        <authorList>
            <person name="Velsko I."/>
        </authorList>
    </citation>
    <scope>NUCLEOTIDE SEQUENCE [LARGE SCALE GENOMIC DNA]</scope>
    <source>
        <strain evidence="4 5">A54</strain>
    </source>
</reference>
<dbReference type="EMBL" id="RJPQ01000002">
    <property type="protein sequence ID" value="RSJ87225.1"/>
    <property type="molecule type" value="Genomic_DNA"/>
</dbReference>
<dbReference type="GO" id="GO:0003677">
    <property type="term" value="F:DNA binding"/>
    <property type="evidence" value="ECO:0007669"/>
    <property type="project" value="InterPro"/>
</dbReference>
<dbReference type="PANTHER" id="PTHR30461">
    <property type="entry name" value="DNA-INVERTASE FROM LAMBDOID PROPHAGE"/>
    <property type="match status" value="1"/>
</dbReference>
<dbReference type="InterPro" id="IPR025827">
    <property type="entry name" value="Zn_ribbon_recom_dom"/>
</dbReference>
<dbReference type="PROSITE" id="PS51737">
    <property type="entry name" value="RECOMBINASE_DNA_BIND"/>
    <property type="match status" value="1"/>
</dbReference>
<dbReference type="RefSeq" id="WP_125370622.1">
    <property type="nucleotide sequence ID" value="NZ_RJPO01000002.1"/>
</dbReference>
<gene>
    <name evidence="4" type="primary">tnpR_2</name>
    <name evidence="4" type="ORF">D8794_03100</name>
</gene>
<dbReference type="Pfam" id="PF07508">
    <property type="entry name" value="Recombinase"/>
    <property type="match status" value="1"/>
</dbReference>
<accession>A0A3R9SV91</accession>
<dbReference type="InterPro" id="IPR050639">
    <property type="entry name" value="SSR_resolvase"/>
</dbReference>
<dbReference type="PANTHER" id="PTHR30461:SF23">
    <property type="entry name" value="DNA RECOMBINASE-RELATED"/>
    <property type="match status" value="1"/>
</dbReference>
<dbReference type="SMART" id="SM00857">
    <property type="entry name" value="Resolvase"/>
    <property type="match status" value="1"/>
</dbReference>
<evidence type="ECO:0000313" key="5">
    <source>
        <dbReference type="Proteomes" id="UP000277890"/>
    </source>
</evidence>
<organism evidence="4 5">
    <name type="scientific">Streptococcus cristatus</name>
    <dbReference type="NCBI Taxonomy" id="45634"/>
    <lineage>
        <taxon>Bacteria</taxon>
        <taxon>Bacillati</taxon>
        <taxon>Bacillota</taxon>
        <taxon>Bacilli</taxon>
        <taxon>Lactobacillales</taxon>
        <taxon>Streptococcaceae</taxon>
        <taxon>Streptococcus</taxon>
    </lineage>
</organism>
<dbReference type="GO" id="GO:0000150">
    <property type="term" value="F:DNA strand exchange activity"/>
    <property type="evidence" value="ECO:0007669"/>
    <property type="project" value="InterPro"/>
</dbReference>
<comment type="caution">
    <text evidence="4">The sequence shown here is derived from an EMBL/GenBank/DDBJ whole genome shotgun (WGS) entry which is preliminary data.</text>
</comment>
<evidence type="ECO:0000313" key="4">
    <source>
        <dbReference type="EMBL" id="RSJ87225.1"/>
    </source>
</evidence>
<dbReference type="Pfam" id="PF13408">
    <property type="entry name" value="Zn_ribbon_recom"/>
    <property type="match status" value="1"/>
</dbReference>
<dbReference type="Proteomes" id="UP000277890">
    <property type="component" value="Unassembled WGS sequence"/>
</dbReference>
<evidence type="ECO:0000256" key="1">
    <source>
        <dbReference type="SAM" id="Coils"/>
    </source>
</evidence>
<dbReference type="InterPro" id="IPR038109">
    <property type="entry name" value="DNA_bind_recomb_sf"/>
</dbReference>
<evidence type="ECO:0000259" key="2">
    <source>
        <dbReference type="PROSITE" id="PS51736"/>
    </source>
</evidence>
<dbReference type="Gene3D" id="3.90.1750.20">
    <property type="entry name" value="Putative Large Serine Recombinase, Chain B, Domain 2"/>
    <property type="match status" value="1"/>
</dbReference>
<dbReference type="AlphaFoldDB" id="A0A3R9SV91"/>
<keyword evidence="1" id="KW-0175">Coiled coil</keyword>
<feature type="domain" description="Recombinase" evidence="3">
    <location>
        <begin position="184"/>
        <end position="310"/>
    </location>
</feature>